<dbReference type="AlphaFoldDB" id="A0A1G9HSH1"/>
<dbReference type="EC" id="2.4.99.12" evidence="3 9"/>
<dbReference type="RefSeq" id="WP_170844707.1">
    <property type="nucleotide sequence ID" value="NZ_FNEK01000070.1"/>
</dbReference>
<comment type="catalytic activity">
    <reaction evidence="7 9">
        <text>lipid IVA (E. coli) + CMP-3-deoxy-beta-D-manno-octulosonate = alpha-Kdo-(2-&gt;6)-lipid IVA (E. coli) + CMP + H(+)</text>
        <dbReference type="Rhea" id="RHEA:28066"/>
        <dbReference type="ChEBI" id="CHEBI:15378"/>
        <dbReference type="ChEBI" id="CHEBI:58603"/>
        <dbReference type="ChEBI" id="CHEBI:60364"/>
        <dbReference type="ChEBI" id="CHEBI:60377"/>
        <dbReference type="ChEBI" id="CHEBI:85987"/>
        <dbReference type="EC" id="2.4.99.12"/>
    </reaction>
</comment>
<evidence type="ECO:0000256" key="1">
    <source>
        <dbReference type="ARBA" id="ARBA00003394"/>
    </source>
</evidence>
<comment type="function">
    <text evidence="1 9">Involved in lipopolysaccharide (LPS) biosynthesis. Catalyzes the transfer of 3-deoxy-D-manno-octulosonate (Kdo) residue(s) from CMP-Kdo to lipid IV(A), the tetraacyldisaccharide-1,4'-bisphosphate precursor of lipid A.</text>
</comment>
<evidence type="ECO:0000256" key="4">
    <source>
        <dbReference type="ARBA" id="ARBA00019077"/>
    </source>
</evidence>
<evidence type="ECO:0000256" key="6">
    <source>
        <dbReference type="ARBA" id="ARBA00031445"/>
    </source>
</evidence>
<dbReference type="Pfam" id="PF04413">
    <property type="entry name" value="Glycos_transf_N"/>
    <property type="match status" value="1"/>
</dbReference>
<keyword evidence="9" id="KW-0472">Membrane</keyword>
<dbReference type="UniPathway" id="UPA00958"/>
<keyword evidence="5 9" id="KW-0808">Transferase</keyword>
<keyword evidence="12" id="KW-1185">Reference proteome</keyword>
<evidence type="ECO:0000256" key="5">
    <source>
        <dbReference type="ARBA" id="ARBA00022679"/>
    </source>
</evidence>
<name>A0A1G9HSH1_9RHOB</name>
<protein>
    <recommendedName>
        <fullName evidence="4 9">3-deoxy-D-manno-octulosonic acid transferase</fullName>
        <shortName evidence="9">Kdo transferase</shortName>
        <ecNumber evidence="3 9">2.4.99.12</ecNumber>
    </recommendedName>
    <alternativeName>
        <fullName evidence="6 9">Lipid IV(A) 3-deoxy-D-manno-octulosonic acid transferase</fullName>
    </alternativeName>
</protein>
<evidence type="ECO:0000256" key="9">
    <source>
        <dbReference type="RuleBase" id="RU365103"/>
    </source>
</evidence>
<evidence type="ECO:0000256" key="3">
    <source>
        <dbReference type="ARBA" id="ARBA00012621"/>
    </source>
</evidence>
<dbReference type="InterPro" id="IPR039901">
    <property type="entry name" value="Kdotransferase"/>
</dbReference>
<dbReference type="GO" id="GO:0009245">
    <property type="term" value="P:lipid A biosynthetic process"/>
    <property type="evidence" value="ECO:0007669"/>
    <property type="project" value="TreeGrafter"/>
</dbReference>
<feature type="domain" description="3-deoxy-D-manno-octulosonic-acid transferase N-terminal" evidence="10">
    <location>
        <begin position="33"/>
        <end position="201"/>
    </location>
</feature>
<dbReference type="GO" id="GO:0005886">
    <property type="term" value="C:plasma membrane"/>
    <property type="evidence" value="ECO:0007669"/>
    <property type="project" value="UniProtKB-SubCell"/>
</dbReference>
<accession>A0A1G9HSH1</accession>
<organism evidence="11 12">
    <name type="scientific">Aliiruegeria lutimaris</name>
    <dbReference type="NCBI Taxonomy" id="571298"/>
    <lineage>
        <taxon>Bacteria</taxon>
        <taxon>Pseudomonadati</taxon>
        <taxon>Pseudomonadota</taxon>
        <taxon>Alphaproteobacteria</taxon>
        <taxon>Rhodobacterales</taxon>
        <taxon>Roseobacteraceae</taxon>
        <taxon>Aliiruegeria</taxon>
    </lineage>
</organism>
<keyword evidence="9" id="KW-1003">Cell membrane</keyword>
<evidence type="ECO:0000313" key="11">
    <source>
        <dbReference type="EMBL" id="SDL15765.1"/>
    </source>
</evidence>
<keyword evidence="9" id="KW-0448">Lipopolysaccharide biosynthesis</keyword>
<reference evidence="11 12" key="1">
    <citation type="submission" date="2016-10" db="EMBL/GenBank/DDBJ databases">
        <authorList>
            <person name="de Groot N.N."/>
        </authorList>
    </citation>
    <scope>NUCLEOTIDE SEQUENCE [LARGE SCALE GENOMIC DNA]</scope>
    <source>
        <strain evidence="11 12">DSM 25294</strain>
    </source>
</reference>
<evidence type="ECO:0000313" key="12">
    <source>
        <dbReference type="Proteomes" id="UP000199382"/>
    </source>
</evidence>
<comment type="similarity">
    <text evidence="9">Belongs to the glycosyltransferase group 1 family.</text>
</comment>
<dbReference type="Proteomes" id="UP000199382">
    <property type="component" value="Unassembled WGS sequence"/>
</dbReference>
<dbReference type="InterPro" id="IPR007507">
    <property type="entry name" value="Glycos_transf_N"/>
</dbReference>
<evidence type="ECO:0000256" key="7">
    <source>
        <dbReference type="ARBA" id="ARBA00049183"/>
    </source>
</evidence>
<sequence length="434" mass="47069">MLLYRILLTIAAPVIALKLALRILRKQGTRADLRERLGLGGPPVPPRGQILWLHGASNGELTSARPLIEALLARNPDLRIVLTANSITGRNMARGWGLPRLHARLAPLDYRFCLNRFLKSHAPSAFLLLEGDLWPNRFEVARRRDLSILMISARISEGSFRTWRRLPGLSRRMMRSVTLLSAQDAASERRFVDLGLPKTALAGQVTLKSSVSLAAPTPDALAPFQEVFRRDETFLAASTHEGEEEQVLAAFTRARATRPDLKMILAPRHTARSAAVRQLLDASGYRFRTRSLGEMPAPETEIFLADTLGEMALWYSLAGQCFVGGSLVDKGGHTPFEPMQFGCAILQGPFLSNFAEPYAALAQAGGSIAVPDAEALGDAIAGLDSARIDQLTASASRALTTGEDSIEALLAAVERLLTRAAAERPVSQPAGISS</sequence>
<dbReference type="GO" id="GO:0009244">
    <property type="term" value="P:lipopolysaccharide core region biosynthetic process"/>
    <property type="evidence" value="ECO:0007669"/>
    <property type="project" value="UniProtKB-UniRule"/>
</dbReference>
<dbReference type="Gene3D" id="3.40.50.2000">
    <property type="entry name" value="Glycogen Phosphorylase B"/>
    <property type="match status" value="1"/>
</dbReference>
<dbReference type="PANTHER" id="PTHR42755">
    <property type="entry name" value="3-DEOXY-MANNO-OCTULOSONATE CYTIDYLYLTRANSFERASE"/>
    <property type="match status" value="1"/>
</dbReference>
<dbReference type="GO" id="GO:0043842">
    <property type="term" value="F:Kdo transferase activity"/>
    <property type="evidence" value="ECO:0007669"/>
    <property type="project" value="UniProtKB-EC"/>
</dbReference>
<evidence type="ECO:0000256" key="2">
    <source>
        <dbReference type="ARBA" id="ARBA00004713"/>
    </source>
</evidence>
<proteinExistence type="inferred from homology"/>
<dbReference type="InterPro" id="IPR038107">
    <property type="entry name" value="Glycos_transf_N_sf"/>
</dbReference>
<dbReference type="PANTHER" id="PTHR42755:SF1">
    <property type="entry name" value="3-DEOXY-D-MANNO-OCTULOSONIC ACID TRANSFERASE, MITOCHONDRIAL-RELATED"/>
    <property type="match status" value="1"/>
</dbReference>
<dbReference type="STRING" id="571298.SAMN04488026_10709"/>
<evidence type="ECO:0000256" key="8">
    <source>
        <dbReference type="PIRSR" id="PIRSR639901-1"/>
    </source>
</evidence>
<comment type="pathway">
    <text evidence="2 9">Bacterial outer membrane biogenesis; LPS core biosynthesis.</text>
</comment>
<gene>
    <name evidence="11" type="ORF">SAMN04488026_10709</name>
</gene>
<dbReference type="Gene3D" id="3.40.50.11720">
    <property type="entry name" value="3-Deoxy-D-manno-octulosonic-acid transferase, N-terminal domain"/>
    <property type="match status" value="1"/>
</dbReference>
<dbReference type="EMBL" id="FNEK01000070">
    <property type="protein sequence ID" value="SDL15765.1"/>
    <property type="molecule type" value="Genomic_DNA"/>
</dbReference>
<feature type="active site" description="Proton acceptor" evidence="8">
    <location>
        <position position="60"/>
    </location>
</feature>
<comment type="subcellular location">
    <subcellularLocation>
        <location evidence="9">Cell membrane</location>
    </subcellularLocation>
</comment>
<evidence type="ECO:0000259" key="10">
    <source>
        <dbReference type="Pfam" id="PF04413"/>
    </source>
</evidence>